<keyword evidence="2" id="KW-1185">Reference proteome</keyword>
<accession>A0A502DV93</accession>
<protein>
    <submittedName>
        <fullName evidence="1">Uncharacterized protein</fullName>
    </submittedName>
</protein>
<reference evidence="1 2" key="1">
    <citation type="journal article" date="2019" name="Environ. Microbiol.">
        <title>Species interactions and distinct microbial communities in high Arctic permafrost affected cryosols are associated with the CH4 and CO2 gas fluxes.</title>
        <authorList>
            <person name="Altshuler I."/>
            <person name="Hamel J."/>
            <person name="Turney S."/>
            <person name="Magnuson E."/>
            <person name="Levesque R."/>
            <person name="Greer C."/>
            <person name="Whyte L.G."/>
        </authorList>
    </citation>
    <scope>NUCLEOTIDE SEQUENCE [LARGE SCALE GENOMIC DNA]</scope>
    <source>
        <strain evidence="1 2">S5.20</strain>
    </source>
</reference>
<dbReference type="EMBL" id="RCZG01000019">
    <property type="protein sequence ID" value="TPG28146.1"/>
    <property type="molecule type" value="Genomic_DNA"/>
</dbReference>
<dbReference type="Gene3D" id="3.40.50.1000">
    <property type="entry name" value="HAD superfamily/HAD-like"/>
    <property type="match status" value="1"/>
</dbReference>
<dbReference type="AlphaFoldDB" id="A0A502DV93"/>
<evidence type="ECO:0000313" key="2">
    <source>
        <dbReference type="Proteomes" id="UP000320095"/>
    </source>
</evidence>
<dbReference type="Proteomes" id="UP000320095">
    <property type="component" value="Unassembled WGS sequence"/>
</dbReference>
<name>A0A502DV93_9MYCO</name>
<dbReference type="InterPro" id="IPR023214">
    <property type="entry name" value="HAD_sf"/>
</dbReference>
<evidence type="ECO:0000313" key="1">
    <source>
        <dbReference type="EMBL" id="TPG28146.1"/>
    </source>
</evidence>
<comment type="caution">
    <text evidence="1">The sequence shown here is derived from an EMBL/GenBank/DDBJ whole genome shotgun (WGS) entry which is preliminary data.</text>
</comment>
<gene>
    <name evidence="1" type="ORF">EAH80_27845</name>
</gene>
<organism evidence="1 2">
    <name type="scientific">Mycolicibacterium hodleri</name>
    <dbReference type="NCBI Taxonomy" id="49897"/>
    <lineage>
        <taxon>Bacteria</taxon>
        <taxon>Bacillati</taxon>
        <taxon>Actinomycetota</taxon>
        <taxon>Actinomycetes</taxon>
        <taxon>Mycobacteriales</taxon>
        <taxon>Mycobacteriaceae</taxon>
        <taxon>Mycolicibacterium</taxon>
    </lineage>
</organism>
<proteinExistence type="predicted"/>
<sequence length="69" mass="7819">MRWGERIRRSSRTDRVQARGGWDAAGASGQGFRTFWVNRIDSPAERLGVDPKGSGAELNDLVEFIDQRR</sequence>